<feature type="transmembrane region" description="Helical" evidence="1">
    <location>
        <begin position="256"/>
        <end position="276"/>
    </location>
</feature>
<feature type="transmembrane region" description="Helical" evidence="1">
    <location>
        <begin position="20"/>
        <end position="48"/>
    </location>
</feature>
<proteinExistence type="predicted"/>
<comment type="caution">
    <text evidence="2">The sequence shown here is derived from an EMBL/GenBank/DDBJ whole genome shotgun (WGS) entry which is preliminary data.</text>
</comment>
<dbReference type="EMBL" id="SIUB01000005">
    <property type="protein sequence ID" value="TBN52451.1"/>
    <property type="molecule type" value="Genomic_DNA"/>
</dbReference>
<feature type="transmembrane region" description="Helical" evidence="1">
    <location>
        <begin position="68"/>
        <end position="87"/>
    </location>
</feature>
<accession>A0A4Q9GGH8</accession>
<dbReference type="OrthoDB" id="7276301at2"/>
<keyword evidence="1" id="KW-0812">Transmembrane</keyword>
<organism evidence="2 3">
    <name type="scientific">Hansschlegelia quercus</name>
    <dbReference type="NCBI Taxonomy" id="2528245"/>
    <lineage>
        <taxon>Bacteria</taxon>
        <taxon>Pseudomonadati</taxon>
        <taxon>Pseudomonadota</taxon>
        <taxon>Alphaproteobacteria</taxon>
        <taxon>Hyphomicrobiales</taxon>
        <taxon>Methylopilaceae</taxon>
        <taxon>Hansschlegelia</taxon>
    </lineage>
</organism>
<evidence type="ECO:0000256" key="1">
    <source>
        <dbReference type="SAM" id="Phobius"/>
    </source>
</evidence>
<name>A0A4Q9GGH8_9HYPH</name>
<dbReference type="RefSeq" id="WP_131003685.1">
    <property type="nucleotide sequence ID" value="NZ_JBHSZR010000013.1"/>
</dbReference>
<keyword evidence="3" id="KW-1185">Reference proteome</keyword>
<keyword evidence="1" id="KW-0472">Membrane</keyword>
<keyword evidence="1" id="KW-1133">Transmembrane helix</keyword>
<sequence>MTVYSTDPIDRPGTFRLNRIAWSSVFAGVAIALIVQVILSLLGLGIGLATVHPVEGASPAASTFSLSAGIWAVVSGIIASAAGGYVAGRTSGVDRKDAGVFHGLTAWAATTLIILYLLTTTVGAVVGGAFSGVTSTLSGAGSAIATAAQTAAPALANASDPMGSIESGIRNSSGDDPAALRDKAVSAVRAALTGDPAQQEQAKTQAADALAKAQNIPQDQARAQIDKYQADYTAFAARTKEQAKQAADTAAKAGSLGAFVAFFALVLGALAGALGGRAGVAALRTW</sequence>
<protein>
    <submittedName>
        <fullName evidence="2">PhnA-like protein</fullName>
    </submittedName>
</protein>
<evidence type="ECO:0000313" key="3">
    <source>
        <dbReference type="Proteomes" id="UP000291613"/>
    </source>
</evidence>
<gene>
    <name evidence="2" type="ORF">EYR15_11475</name>
</gene>
<evidence type="ECO:0000313" key="2">
    <source>
        <dbReference type="EMBL" id="TBN52451.1"/>
    </source>
</evidence>
<reference evidence="2 3" key="1">
    <citation type="submission" date="2019-02" db="EMBL/GenBank/DDBJ databases">
        <title>Hansschlegelia quercus sp. nov., a novel methylotrophic bacterium from buds of oak (Quercus robur L.).</title>
        <authorList>
            <person name="Agafonova N.V."/>
            <person name="Kaparullina E.N."/>
            <person name="Grouzdev D.S."/>
            <person name="Doronina N.V."/>
        </authorList>
    </citation>
    <scope>NUCLEOTIDE SEQUENCE [LARGE SCALE GENOMIC DNA]</scope>
    <source>
        <strain evidence="2 3">Dub</strain>
    </source>
</reference>
<feature type="transmembrane region" description="Helical" evidence="1">
    <location>
        <begin position="99"/>
        <end position="118"/>
    </location>
</feature>
<dbReference type="AlphaFoldDB" id="A0A4Q9GGH8"/>
<dbReference type="Proteomes" id="UP000291613">
    <property type="component" value="Unassembled WGS sequence"/>
</dbReference>